<dbReference type="InterPro" id="IPR052169">
    <property type="entry name" value="CW_Biosynth-Accessory"/>
</dbReference>
<dbReference type="EMBL" id="FNQE01000019">
    <property type="protein sequence ID" value="SDZ09798.1"/>
    <property type="molecule type" value="Genomic_DNA"/>
</dbReference>
<evidence type="ECO:0000313" key="3">
    <source>
        <dbReference type="EMBL" id="SDZ09798.1"/>
    </source>
</evidence>
<proteinExistence type="inferred from homology"/>
<dbReference type="PANTHER" id="PTHR33393:SF12">
    <property type="entry name" value="CAPSULE BIOSYNTHESIS PROTEIN CAPA"/>
    <property type="match status" value="1"/>
</dbReference>
<dbReference type="SMART" id="SM00854">
    <property type="entry name" value="PGA_cap"/>
    <property type="match status" value="1"/>
</dbReference>
<dbReference type="AlphaFoldDB" id="A0A1H3Q9N9"/>
<dbReference type="PANTHER" id="PTHR33393">
    <property type="entry name" value="POLYGLUTAMINE SYNTHESIS ACCESSORY PROTEIN RV0574C-RELATED"/>
    <property type="match status" value="1"/>
</dbReference>
<gene>
    <name evidence="3" type="ORF">SAMN05660462_01833</name>
</gene>
<dbReference type="CDD" id="cd07381">
    <property type="entry name" value="MPP_CapA"/>
    <property type="match status" value="1"/>
</dbReference>
<evidence type="ECO:0000259" key="2">
    <source>
        <dbReference type="SMART" id="SM00854"/>
    </source>
</evidence>
<reference evidence="3 4" key="1">
    <citation type="submission" date="2016-10" db="EMBL/GenBank/DDBJ databases">
        <authorList>
            <person name="de Groot N.N."/>
        </authorList>
    </citation>
    <scope>NUCLEOTIDE SEQUENCE [LARGE SCALE GENOMIC DNA]</scope>
    <source>
        <strain evidence="3 4">DSM 21650</strain>
    </source>
</reference>
<dbReference type="STRING" id="415015.SAMN05660462_01833"/>
<organism evidence="3 4">
    <name type="scientific">Proteiniborus ethanoligenes</name>
    <dbReference type="NCBI Taxonomy" id="415015"/>
    <lineage>
        <taxon>Bacteria</taxon>
        <taxon>Bacillati</taxon>
        <taxon>Bacillota</taxon>
        <taxon>Clostridia</taxon>
        <taxon>Eubacteriales</taxon>
        <taxon>Proteiniborus</taxon>
    </lineage>
</organism>
<name>A0A1H3Q9N9_9FIRM</name>
<dbReference type="InterPro" id="IPR029052">
    <property type="entry name" value="Metallo-depent_PP-like"/>
</dbReference>
<dbReference type="Pfam" id="PF09587">
    <property type="entry name" value="PGA_cap"/>
    <property type="match status" value="1"/>
</dbReference>
<comment type="similarity">
    <text evidence="1">Belongs to the CapA family.</text>
</comment>
<protein>
    <submittedName>
        <fullName evidence="3">Poly-gamma-glutamate synthesis protein (Capsule biosynthesis protein)</fullName>
    </submittedName>
</protein>
<dbReference type="Gene3D" id="3.60.21.10">
    <property type="match status" value="1"/>
</dbReference>
<feature type="domain" description="Capsule synthesis protein CapA" evidence="2">
    <location>
        <begin position="69"/>
        <end position="317"/>
    </location>
</feature>
<dbReference type="SUPFAM" id="SSF56300">
    <property type="entry name" value="Metallo-dependent phosphatases"/>
    <property type="match status" value="1"/>
</dbReference>
<accession>A0A1H3Q9N9</accession>
<evidence type="ECO:0000313" key="4">
    <source>
        <dbReference type="Proteomes" id="UP000198625"/>
    </source>
</evidence>
<dbReference type="Proteomes" id="UP000198625">
    <property type="component" value="Unassembled WGS sequence"/>
</dbReference>
<dbReference type="InterPro" id="IPR019079">
    <property type="entry name" value="Capsule_synth_CapA"/>
</dbReference>
<evidence type="ECO:0000256" key="1">
    <source>
        <dbReference type="ARBA" id="ARBA00005662"/>
    </source>
</evidence>
<sequence length="408" mass="46325">MNKKRLTLGIIIVLFFISLLSAGYIGEKIKSIHRDDILAGEIEVEDPNSEDLETIAKEEEKLPSNIEVTVTAVGDIMFHAPQIKGAYIPEKKEYDFNFSFEHVKKYIEAADLAIANFETVTAGDEYGYRGYPMFNSPKSSIEALKNAGFDVLSTANNHSLDKGKKGITNTIDNINEYGLKNVGTYKEPTDQIYIHDIKGIKAAILAYTYGVNGLESLLTPEELGYMVNIIREEKIKEDIAKAKENNVDVTIVCIHWGNEYQRQPSEFQTDLASKMFEWGADIILGSHPHVIQRSEMIEHNEDKKFIIYSMGNFLSNQRRETLSINNRNYTEDGVIVQLTLEKDFSLGKTIVKDVDYIPTWVYRYGETGVQKHVILPTTEYLEGDSNSLSKEVMKKIQESYNNTIKQMN</sequence>
<dbReference type="RefSeq" id="WP_176967931.1">
    <property type="nucleotide sequence ID" value="NZ_FNQE01000019.1"/>
</dbReference>
<keyword evidence="4" id="KW-1185">Reference proteome</keyword>